<keyword evidence="2" id="KW-1185">Reference proteome</keyword>
<gene>
    <name evidence="1" type="ORF">FHE74_02035</name>
</gene>
<dbReference type="OrthoDB" id="4419644at2"/>
<evidence type="ECO:0000313" key="1">
    <source>
        <dbReference type="EMBL" id="TNL99836.1"/>
    </source>
</evidence>
<dbReference type="SUPFAM" id="SSF52980">
    <property type="entry name" value="Restriction endonuclease-like"/>
    <property type="match status" value="1"/>
</dbReference>
<dbReference type="RefSeq" id="WP_139464752.1">
    <property type="nucleotide sequence ID" value="NZ_VDHJ01000002.1"/>
</dbReference>
<dbReference type="EMBL" id="VDHJ01000002">
    <property type="protein sequence ID" value="TNL99836.1"/>
    <property type="molecule type" value="Genomic_DNA"/>
</dbReference>
<dbReference type="Proteomes" id="UP000312032">
    <property type="component" value="Unassembled WGS sequence"/>
</dbReference>
<comment type="caution">
    <text evidence="1">The sequence shown here is derived from an EMBL/GenBank/DDBJ whole genome shotgun (WGS) entry which is preliminary data.</text>
</comment>
<reference evidence="1 2" key="1">
    <citation type="submission" date="2019-06" db="EMBL/GenBank/DDBJ databases">
        <authorList>
            <person name="Li J."/>
        </authorList>
    </citation>
    <scope>NUCLEOTIDE SEQUENCE [LARGE SCALE GENOMIC DNA]</scope>
    <source>
        <strain evidence="1 2">LMG 28165</strain>
    </source>
</reference>
<sequence length="299" mass="33668">MDQILSREELRARFTRREVEQLVRAGELFHVARGVHTTAPPQGLVLARALLLAYAGLIYSGDTACQLHLGQPLSLPLQAIGSMKCRAIDTDLLVRKASRCREHVHVKGVPVTPVAHTLAWLAEFRRIDDARALLQHSAKDRSHVPVLLAAIHALPRIPTELRALLDTTPIAQDSAAETRLHGVLERAGFALRCNVKVGHYFYDLLVEDRVLVELNSRTYHSTWDQRTKDAWKANEAQAAGYMLIAVTVEDLDRHPAQVMEIVRLALERPRSPEQSPVMPRPVWEWNAQVRFGDGARDFY</sequence>
<evidence type="ECO:0008006" key="3">
    <source>
        <dbReference type="Google" id="ProtNLM"/>
    </source>
</evidence>
<organism evidence="1 2">
    <name type="scientific">Corynebacterium tapiri</name>
    <dbReference type="NCBI Taxonomy" id="1448266"/>
    <lineage>
        <taxon>Bacteria</taxon>
        <taxon>Bacillati</taxon>
        <taxon>Actinomycetota</taxon>
        <taxon>Actinomycetes</taxon>
        <taxon>Mycobacteriales</taxon>
        <taxon>Corynebacteriaceae</taxon>
        <taxon>Corynebacterium</taxon>
    </lineage>
</organism>
<evidence type="ECO:0000313" key="2">
    <source>
        <dbReference type="Proteomes" id="UP000312032"/>
    </source>
</evidence>
<protein>
    <recommendedName>
        <fullName evidence="3">DUF559 domain-containing protein</fullName>
    </recommendedName>
</protein>
<proteinExistence type="predicted"/>
<dbReference type="Gene3D" id="3.40.960.10">
    <property type="entry name" value="VSR Endonuclease"/>
    <property type="match status" value="1"/>
</dbReference>
<accession>A0A5C4U612</accession>
<dbReference type="InterPro" id="IPR011335">
    <property type="entry name" value="Restrct_endonuc-II-like"/>
</dbReference>
<name>A0A5C4U612_9CORY</name>
<dbReference type="AlphaFoldDB" id="A0A5C4U612"/>